<keyword evidence="5" id="KW-0677">Repeat</keyword>
<feature type="repeat" description="Solcar" evidence="10">
    <location>
        <begin position="196"/>
        <end position="283"/>
    </location>
</feature>
<dbReference type="PANTHER" id="PTHR46131">
    <property type="entry name" value="SD08549P"/>
    <property type="match status" value="1"/>
</dbReference>
<gene>
    <name evidence="13" type="primary">LOC108563564</name>
</gene>
<dbReference type="Proteomes" id="UP000695000">
    <property type="component" value="Unplaced"/>
</dbReference>
<keyword evidence="4 10" id="KW-0812">Transmembrane</keyword>
<dbReference type="PANTHER" id="PTHR46131:SF1">
    <property type="entry name" value="SD08549P"/>
    <property type="match status" value="1"/>
</dbReference>
<keyword evidence="8" id="KW-0496">Mitochondrion</keyword>
<keyword evidence="9 10" id="KW-0472">Membrane</keyword>
<dbReference type="SUPFAM" id="SSF103506">
    <property type="entry name" value="Mitochondrial carrier"/>
    <property type="match status" value="1"/>
</dbReference>
<evidence type="ECO:0000256" key="3">
    <source>
        <dbReference type="ARBA" id="ARBA00022448"/>
    </source>
</evidence>
<organism evidence="12 13">
    <name type="scientific">Nicrophorus vespilloides</name>
    <name type="common">Boreal carrion beetle</name>
    <dbReference type="NCBI Taxonomy" id="110193"/>
    <lineage>
        <taxon>Eukaryota</taxon>
        <taxon>Metazoa</taxon>
        <taxon>Ecdysozoa</taxon>
        <taxon>Arthropoda</taxon>
        <taxon>Hexapoda</taxon>
        <taxon>Insecta</taxon>
        <taxon>Pterygota</taxon>
        <taxon>Neoptera</taxon>
        <taxon>Endopterygota</taxon>
        <taxon>Coleoptera</taxon>
        <taxon>Polyphaga</taxon>
        <taxon>Staphyliniformia</taxon>
        <taxon>Silphidae</taxon>
        <taxon>Nicrophorinae</taxon>
        <taxon>Nicrophorus</taxon>
    </lineage>
</organism>
<dbReference type="GeneID" id="108563564"/>
<evidence type="ECO:0000256" key="10">
    <source>
        <dbReference type="PROSITE-ProRule" id="PRU00282"/>
    </source>
</evidence>
<keyword evidence="6" id="KW-0999">Mitochondrion inner membrane</keyword>
<feature type="repeat" description="Solcar" evidence="10">
    <location>
        <begin position="15"/>
        <end position="95"/>
    </location>
</feature>
<keyword evidence="3 11" id="KW-0813">Transport</keyword>
<dbReference type="Gene3D" id="1.50.40.10">
    <property type="entry name" value="Mitochondrial carrier domain"/>
    <property type="match status" value="1"/>
</dbReference>
<dbReference type="PROSITE" id="PS50920">
    <property type="entry name" value="SOLCAR"/>
    <property type="match status" value="3"/>
</dbReference>
<dbReference type="RefSeq" id="XP_017777766.1">
    <property type="nucleotide sequence ID" value="XM_017922277.1"/>
</dbReference>
<keyword evidence="12" id="KW-1185">Reference proteome</keyword>
<reference evidence="13" key="1">
    <citation type="submission" date="2025-08" db="UniProtKB">
        <authorList>
            <consortium name="RefSeq"/>
        </authorList>
    </citation>
    <scope>IDENTIFICATION</scope>
    <source>
        <tissue evidence="13">Whole Larva</tissue>
    </source>
</reference>
<evidence type="ECO:0000256" key="7">
    <source>
        <dbReference type="ARBA" id="ARBA00022989"/>
    </source>
</evidence>
<evidence type="ECO:0000256" key="8">
    <source>
        <dbReference type="ARBA" id="ARBA00023128"/>
    </source>
</evidence>
<comment type="subcellular location">
    <subcellularLocation>
        <location evidence="1">Mitochondrion inner membrane</location>
        <topology evidence="1">Multi-pass membrane protein</topology>
    </subcellularLocation>
</comment>
<proteinExistence type="inferred from homology"/>
<feature type="repeat" description="Solcar" evidence="10">
    <location>
        <begin position="102"/>
        <end position="187"/>
    </location>
</feature>
<comment type="similarity">
    <text evidence="2 11">Belongs to the mitochondrial carrier (TC 2.A.29) family.</text>
</comment>
<evidence type="ECO:0000256" key="11">
    <source>
        <dbReference type="RuleBase" id="RU000488"/>
    </source>
</evidence>
<evidence type="ECO:0000256" key="2">
    <source>
        <dbReference type="ARBA" id="ARBA00006375"/>
    </source>
</evidence>
<keyword evidence="7" id="KW-1133">Transmembrane helix</keyword>
<evidence type="ECO:0000256" key="4">
    <source>
        <dbReference type="ARBA" id="ARBA00022692"/>
    </source>
</evidence>
<evidence type="ECO:0000313" key="13">
    <source>
        <dbReference type="RefSeq" id="XP_017777766.1"/>
    </source>
</evidence>
<evidence type="ECO:0000256" key="5">
    <source>
        <dbReference type="ARBA" id="ARBA00022737"/>
    </source>
</evidence>
<evidence type="ECO:0000256" key="9">
    <source>
        <dbReference type="ARBA" id="ARBA00023136"/>
    </source>
</evidence>
<dbReference type="InterPro" id="IPR052465">
    <property type="entry name" value="Mito_NAD+_Carrier"/>
</dbReference>
<evidence type="ECO:0000313" key="12">
    <source>
        <dbReference type="Proteomes" id="UP000695000"/>
    </source>
</evidence>
<dbReference type="InterPro" id="IPR018108">
    <property type="entry name" value="MCP_transmembrane"/>
</dbReference>
<evidence type="ECO:0000256" key="6">
    <source>
        <dbReference type="ARBA" id="ARBA00022792"/>
    </source>
</evidence>
<dbReference type="InterPro" id="IPR023395">
    <property type="entry name" value="MCP_dom_sf"/>
</dbReference>
<evidence type="ECO:0000256" key="1">
    <source>
        <dbReference type="ARBA" id="ARBA00004448"/>
    </source>
</evidence>
<protein>
    <submittedName>
        <fullName evidence="13">Solute carrier family 25 member 51</fullName>
    </submittedName>
</protein>
<sequence>MYVVTLDQVKQRIGDVNWKEFACGWGAAFINITLTYPVYKIIFRQMLDGISASIAVKQLHNEGIYFLYRGMMPPLAQKTISLSIMFGMYEEVRRPLMQEGINPYMAKTIGGIVAGSVEVILMPFERIQTLLADSTYHNHFRNTYHAFRSVGLHYGFREYYRGIVPIILRNGPSNACFFIARDEIQSRLPKSKLWLQKTINEFLCGAVIGACVSSIFYPLNVLKITMQSRLGGPSPSIFVVFQQIYNERGGKLKHLYRGVHVNCLRAFLSWGVMNAAYENMRKLLY</sequence>
<name>A0ABM1MT66_NICVS</name>
<dbReference type="Pfam" id="PF00153">
    <property type="entry name" value="Mito_carr"/>
    <property type="match status" value="3"/>
</dbReference>
<accession>A0ABM1MT66</accession>